<dbReference type="GO" id="GO:0044027">
    <property type="term" value="P:negative regulation of gene expression via chromosomal CpG island methylation"/>
    <property type="evidence" value="ECO:0007669"/>
    <property type="project" value="TreeGrafter"/>
</dbReference>
<dbReference type="Proteomes" id="UP000322225">
    <property type="component" value="Chromosome 2"/>
</dbReference>
<dbReference type="InterPro" id="IPR029063">
    <property type="entry name" value="SAM-dependent_MTases_sf"/>
</dbReference>
<dbReference type="GO" id="GO:0005634">
    <property type="term" value="C:nucleus"/>
    <property type="evidence" value="ECO:0007669"/>
    <property type="project" value="UniProtKB-SubCell"/>
</dbReference>
<dbReference type="Pfam" id="PF00145">
    <property type="entry name" value="DNA_methylase"/>
    <property type="match status" value="1"/>
</dbReference>
<dbReference type="InterPro" id="IPR050390">
    <property type="entry name" value="C5-Methyltransferase"/>
</dbReference>
<dbReference type="PROSITE" id="PS51038">
    <property type="entry name" value="BAH"/>
    <property type="match status" value="1"/>
</dbReference>
<dbReference type="EC" id="2.1.1.37" evidence="2"/>
<keyword evidence="3 8" id="KW-0489">Methyltransferase</keyword>
<evidence type="ECO:0000256" key="2">
    <source>
        <dbReference type="ARBA" id="ARBA00011975"/>
    </source>
</evidence>
<keyword evidence="5 8" id="KW-0949">S-adenosyl-L-methionine</keyword>
<dbReference type="PROSITE" id="PS51679">
    <property type="entry name" value="SAM_MT_C5"/>
    <property type="match status" value="1"/>
</dbReference>
<reference evidence="11" key="2">
    <citation type="submission" date="2024-01" db="EMBL/GenBank/DDBJ databases">
        <title>Comparative genomics of Cryptococcus and Kwoniella reveals pathogenesis evolution and contrasting modes of karyotype evolution via chromosome fusion or intercentromeric recombination.</title>
        <authorList>
            <person name="Coelho M.A."/>
            <person name="David-Palma M."/>
            <person name="Shea T."/>
            <person name="Bowers K."/>
            <person name="McGinley-Smith S."/>
            <person name="Mohammad A.W."/>
            <person name="Gnirke A."/>
            <person name="Yurkov A.M."/>
            <person name="Nowrousian M."/>
            <person name="Sun S."/>
            <person name="Cuomo C.A."/>
            <person name="Heitman J."/>
        </authorList>
    </citation>
    <scope>NUCLEOTIDE SEQUENCE</scope>
    <source>
        <strain evidence="11">CBS 12478</strain>
    </source>
</reference>
<dbReference type="PANTHER" id="PTHR10629:SF52">
    <property type="entry name" value="DNA (CYTOSINE-5)-METHYLTRANSFERASE 1"/>
    <property type="match status" value="1"/>
</dbReference>
<sequence length="930" mass="104818">MHSPPSRKTNGDPDWEVQYLHSRPSTQQVNGQSSLSTPLRDRRGVKEMDDRVNRSMSLLTIEREESPAQSCNGRKRARLQDNRDEEGDIVILVGSDSEDEPEWTTGKKHKGEGNVIDLTGSAANGPQRSAHSSSRQPTSSSSSGSTLTTSGKHDNKRVVWLPSDEYLPSCIEVNTVLDGKDRKCIKVYRGGMKLNEVLYKLNDAVSFGKDRTKGLIRSIFSIQPLDASVRTRHYIHVHYLNSTKGDNQTELFLEHCQCQDIPLEWVHGKLDFELLGEKSHRGSATSFARYVFEQTHCCFRQPTTPETYGVCDSCIYKEARRRRPVLVNGALHFGSQEYHRFDFIYLDAGVSGRPYLIGQVNGFERLLVEKAEKQVEAFSVSVRLLVRRQDVLTRREGFVSAHHLIVTDQCKEFATDLIMRKCFVFPSEAEMMSSSDNVDSFWCTERVSKVGEEQILHRLQKPLRTCLECLEGETTRTRWTDRKACQEVCKLPAADYYSGAGGFILPGLDFFNWKSAVDNDEVACRTLSQLSRQKTDFKVYFGTVQDWVQRSLEDHSRPSLPLPETIFIMTGGVPCQGHTFANHNRDGLDSRNAELFVFLGEVARLRPYYVVLENVPAFKADVDGETDEEANGNFARRAMKELISIDYQCRLGVLDARSFGSPQNRQRLFIIAAKRGCPLPELPNPTHANPRTSATIFSNVSTGEEYPFFLGRGTPGSGPHAAVTIRDAIGDLPEFRFSPPPGLANGRQARRIPTFNPRVGQHGKYTKVGFIDSVPYKSEPATDYQRAKRGVSSKVKDHWCSYATEREHRIIFVDSRLPSPSGPKRAAEWDKGFSTLLTSSRPGGKATNPIHPDGERTFSIAERKRAMGFPDWYRLSGSPVDQDRLTGNAVCYETVEAIYRTVFETCVVPWWIAAGRPTEDLMAAFRRDHP</sequence>
<evidence type="ECO:0000313" key="12">
    <source>
        <dbReference type="Proteomes" id="UP000322225"/>
    </source>
</evidence>
<dbReference type="InterPro" id="IPR043151">
    <property type="entry name" value="BAH_sf"/>
</dbReference>
<gene>
    <name evidence="11" type="ORF">CI109_100878</name>
</gene>
<protein>
    <recommendedName>
        <fullName evidence="2">DNA (cytosine-5-)-methyltransferase</fullName>
        <ecNumber evidence="2">2.1.1.37</ecNumber>
    </recommendedName>
</protein>
<name>A0AAJ8MV26_9TREE</name>
<dbReference type="SUPFAM" id="SSF53335">
    <property type="entry name" value="S-adenosyl-L-methionine-dependent methyltransferases"/>
    <property type="match status" value="1"/>
</dbReference>
<dbReference type="Gene3D" id="3.90.120.10">
    <property type="entry name" value="DNA Methylase, subunit A, domain 2"/>
    <property type="match status" value="1"/>
</dbReference>
<comment type="subcellular location">
    <subcellularLocation>
        <location evidence="1">Nucleus</location>
    </subcellularLocation>
</comment>
<evidence type="ECO:0000256" key="1">
    <source>
        <dbReference type="ARBA" id="ARBA00004123"/>
    </source>
</evidence>
<dbReference type="Gene3D" id="3.40.50.150">
    <property type="entry name" value="Vaccinia Virus protein VP39"/>
    <property type="match status" value="1"/>
</dbReference>
<evidence type="ECO:0000256" key="7">
    <source>
        <dbReference type="ARBA" id="ARBA00023242"/>
    </source>
</evidence>
<dbReference type="KEGG" id="ksn:43591422"/>
<evidence type="ECO:0000256" key="5">
    <source>
        <dbReference type="ARBA" id="ARBA00022691"/>
    </source>
</evidence>
<feature type="domain" description="BAH" evidence="10">
    <location>
        <begin position="336"/>
        <end position="458"/>
    </location>
</feature>
<proteinExistence type="inferred from homology"/>
<evidence type="ECO:0000256" key="8">
    <source>
        <dbReference type="PROSITE-ProRule" id="PRU01016"/>
    </source>
</evidence>
<evidence type="ECO:0000256" key="3">
    <source>
        <dbReference type="ARBA" id="ARBA00022603"/>
    </source>
</evidence>
<dbReference type="Gene3D" id="2.30.30.490">
    <property type="match status" value="1"/>
</dbReference>
<feature type="region of interest" description="Disordered" evidence="9">
    <location>
        <begin position="1"/>
        <end position="153"/>
    </location>
</feature>
<comment type="similarity">
    <text evidence="8">Belongs to the class I-like SAM-binding methyltransferase superfamily. C5-methyltransferase family.</text>
</comment>
<evidence type="ECO:0000256" key="4">
    <source>
        <dbReference type="ARBA" id="ARBA00022679"/>
    </source>
</evidence>
<keyword evidence="7" id="KW-0539">Nucleus</keyword>
<feature type="compositionally biased region" description="Basic and acidic residues" evidence="9">
    <location>
        <begin position="39"/>
        <end position="53"/>
    </location>
</feature>
<dbReference type="GO" id="GO:0003886">
    <property type="term" value="F:DNA (cytosine-5-)-methyltransferase activity"/>
    <property type="evidence" value="ECO:0007669"/>
    <property type="project" value="UniProtKB-EC"/>
</dbReference>
<evidence type="ECO:0000259" key="10">
    <source>
        <dbReference type="PROSITE" id="PS51038"/>
    </source>
</evidence>
<dbReference type="PRINTS" id="PR00105">
    <property type="entry name" value="C5METTRFRASE"/>
</dbReference>
<dbReference type="InterPro" id="IPR001025">
    <property type="entry name" value="BAH_dom"/>
</dbReference>
<accession>A0AAJ8MV26</accession>
<dbReference type="RefSeq" id="XP_065822929.1">
    <property type="nucleotide sequence ID" value="XM_065966857.1"/>
</dbReference>
<evidence type="ECO:0000256" key="9">
    <source>
        <dbReference type="SAM" id="MobiDB-lite"/>
    </source>
</evidence>
<keyword evidence="12" id="KW-1185">Reference proteome</keyword>
<feature type="compositionally biased region" description="Low complexity" evidence="9">
    <location>
        <begin position="129"/>
        <end position="150"/>
    </location>
</feature>
<dbReference type="GeneID" id="43591422"/>
<evidence type="ECO:0000256" key="6">
    <source>
        <dbReference type="ARBA" id="ARBA00023125"/>
    </source>
</evidence>
<keyword evidence="4 8" id="KW-0808">Transferase</keyword>
<organism evidence="11 12">
    <name type="scientific">Kwoniella shandongensis</name>
    <dbReference type="NCBI Taxonomy" id="1734106"/>
    <lineage>
        <taxon>Eukaryota</taxon>
        <taxon>Fungi</taxon>
        <taxon>Dikarya</taxon>
        <taxon>Basidiomycota</taxon>
        <taxon>Agaricomycotina</taxon>
        <taxon>Tremellomycetes</taxon>
        <taxon>Tremellales</taxon>
        <taxon>Cryptococcaceae</taxon>
        <taxon>Kwoniella</taxon>
    </lineage>
</organism>
<dbReference type="PANTHER" id="PTHR10629">
    <property type="entry name" value="CYTOSINE-SPECIFIC METHYLTRANSFERASE"/>
    <property type="match status" value="1"/>
</dbReference>
<evidence type="ECO:0000313" key="11">
    <source>
        <dbReference type="EMBL" id="WWD16452.1"/>
    </source>
</evidence>
<dbReference type="GO" id="GO:0003682">
    <property type="term" value="F:chromatin binding"/>
    <property type="evidence" value="ECO:0007669"/>
    <property type="project" value="InterPro"/>
</dbReference>
<dbReference type="EMBL" id="CP144052">
    <property type="protein sequence ID" value="WWD16452.1"/>
    <property type="molecule type" value="Genomic_DNA"/>
</dbReference>
<dbReference type="GO" id="GO:0003677">
    <property type="term" value="F:DNA binding"/>
    <property type="evidence" value="ECO:0007669"/>
    <property type="project" value="UniProtKB-KW"/>
</dbReference>
<keyword evidence="6" id="KW-0238">DNA-binding</keyword>
<dbReference type="InterPro" id="IPR001525">
    <property type="entry name" value="C5_MeTfrase"/>
</dbReference>
<feature type="compositionally biased region" description="Polar residues" evidence="9">
    <location>
        <begin position="23"/>
        <end position="37"/>
    </location>
</feature>
<feature type="active site" evidence="8">
    <location>
        <position position="575"/>
    </location>
</feature>
<dbReference type="GO" id="GO:0032259">
    <property type="term" value="P:methylation"/>
    <property type="evidence" value="ECO:0007669"/>
    <property type="project" value="UniProtKB-KW"/>
</dbReference>
<dbReference type="AlphaFoldDB" id="A0AAJ8MV26"/>
<reference evidence="11" key="1">
    <citation type="submission" date="2017-08" db="EMBL/GenBank/DDBJ databases">
        <authorList>
            <person name="Cuomo C."/>
            <person name="Billmyre B."/>
            <person name="Heitman J."/>
        </authorList>
    </citation>
    <scope>NUCLEOTIDE SEQUENCE</scope>
    <source>
        <strain evidence="11">CBS 12478</strain>
    </source>
</reference>